<dbReference type="EMBL" id="CALNXI010000157">
    <property type="protein sequence ID" value="CAH3020739.1"/>
    <property type="molecule type" value="Genomic_DNA"/>
</dbReference>
<gene>
    <name evidence="1" type="ORF">PEVE_00008355</name>
</gene>
<accession>A0ABN8LZR9</accession>
<protein>
    <submittedName>
        <fullName evidence="1">Uncharacterized protein</fullName>
    </submittedName>
</protein>
<keyword evidence="2" id="KW-1185">Reference proteome</keyword>
<feature type="non-terminal residue" evidence="1">
    <location>
        <position position="1"/>
    </location>
</feature>
<organism evidence="1 2">
    <name type="scientific">Porites evermanni</name>
    <dbReference type="NCBI Taxonomy" id="104178"/>
    <lineage>
        <taxon>Eukaryota</taxon>
        <taxon>Metazoa</taxon>
        <taxon>Cnidaria</taxon>
        <taxon>Anthozoa</taxon>
        <taxon>Hexacorallia</taxon>
        <taxon>Scleractinia</taxon>
        <taxon>Fungiina</taxon>
        <taxon>Poritidae</taxon>
        <taxon>Porites</taxon>
    </lineage>
</organism>
<proteinExistence type="predicted"/>
<comment type="caution">
    <text evidence="1">The sequence shown here is derived from an EMBL/GenBank/DDBJ whole genome shotgun (WGS) entry which is preliminary data.</text>
</comment>
<name>A0ABN8LZR9_9CNID</name>
<dbReference type="Proteomes" id="UP001159427">
    <property type="component" value="Unassembled WGS sequence"/>
</dbReference>
<evidence type="ECO:0000313" key="1">
    <source>
        <dbReference type="EMBL" id="CAH3020739.1"/>
    </source>
</evidence>
<reference evidence="1 2" key="1">
    <citation type="submission" date="2022-05" db="EMBL/GenBank/DDBJ databases">
        <authorList>
            <consortium name="Genoscope - CEA"/>
            <person name="William W."/>
        </authorList>
    </citation>
    <scope>NUCLEOTIDE SEQUENCE [LARGE SCALE GENOMIC DNA]</scope>
</reference>
<evidence type="ECO:0000313" key="2">
    <source>
        <dbReference type="Proteomes" id="UP001159427"/>
    </source>
</evidence>
<sequence>IPINDLNTVHALKKHLIQFLGLKELKIKYNLRDFDIKLYRMAPKLGGKSDNFAITTDDQWKLELPSMLDDSGNEMSTCEIVLRKTIRATWFLQNTNFVLKKLLCSNAKTRQLSDGCNGILRKANPQVCRAGSLQPKEMVCQRHFDKIRREDDRRCSCPSTWGHSSKLHSHAIPHFFPTLDRAGFNFPNYQPGTRQCTKCRSEAPQRIQNWPKSDKL</sequence>